<protein>
    <submittedName>
        <fullName evidence="2">Uncharacterized protein</fullName>
    </submittedName>
</protein>
<proteinExistence type="predicted"/>
<reference evidence="2 3" key="1">
    <citation type="submission" date="2017-05" db="EMBL/GenBank/DDBJ databases">
        <title>The Genome Sequence of Enterococcus mundtii 6B1_DIV0119.</title>
        <authorList>
            <consortium name="The Broad Institute Genomics Platform"/>
            <consortium name="The Broad Institute Genomic Center for Infectious Diseases"/>
            <person name="Earl A."/>
            <person name="Manson A."/>
            <person name="Schwartman J."/>
            <person name="Gilmore M."/>
            <person name="Abouelleil A."/>
            <person name="Cao P."/>
            <person name="Chapman S."/>
            <person name="Cusick C."/>
            <person name="Shea T."/>
            <person name="Young S."/>
            <person name="Neafsey D."/>
            <person name="Nusbaum C."/>
            <person name="Birren B."/>
        </authorList>
    </citation>
    <scope>NUCLEOTIDE SEQUENCE [LARGE SCALE GENOMIC DNA]</scope>
    <source>
        <strain evidence="2 3">6B1_DIV0119</strain>
    </source>
</reference>
<dbReference type="Proteomes" id="UP000195024">
    <property type="component" value="Unassembled WGS sequence"/>
</dbReference>
<dbReference type="EMBL" id="NGMS01000001">
    <property type="protein sequence ID" value="OTP26447.1"/>
    <property type="molecule type" value="Genomic_DNA"/>
</dbReference>
<reference evidence="1 4" key="2">
    <citation type="submission" date="2019-07" db="EMBL/GenBank/DDBJ databases">
        <title>Whole genome shotgun sequence of Enterococcus mundtii NBRC 100490.</title>
        <authorList>
            <person name="Hosoyama A."/>
            <person name="Uohara A."/>
            <person name="Ohji S."/>
            <person name="Ichikawa N."/>
        </authorList>
    </citation>
    <scope>NUCLEOTIDE SEQUENCE [LARGE SCALE GENOMIC DNA]</scope>
    <source>
        <strain evidence="1 4">NBRC 100490</strain>
    </source>
</reference>
<sequence>MDIKLFFTIFLLIVSLQFSSIQVYAEVEVYQSFKEMPIIYYNQIPHLDENQLKEYKR</sequence>
<dbReference type="AlphaFoldDB" id="A0A1L8UZJ1"/>
<evidence type="ECO:0000313" key="1">
    <source>
        <dbReference type="EMBL" id="GEL80023.1"/>
    </source>
</evidence>
<keyword evidence="4" id="KW-1185">Reference proteome</keyword>
<accession>A0A1L8UZJ1</accession>
<dbReference type="EMBL" id="BJWA01000006">
    <property type="protein sequence ID" value="GEL80023.1"/>
    <property type="molecule type" value="Genomic_DNA"/>
</dbReference>
<evidence type="ECO:0000313" key="2">
    <source>
        <dbReference type="EMBL" id="OTP26447.1"/>
    </source>
</evidence>
<dbReference type="RefSeq" id="WP_157811366.1">
    <property type="nucleotide sequence ID" value="NZ_BJWA01000006.1"/>
</dbReference>
<comment type="caution">
    <text evidence="2">The sequence shown here is derived from an EMBL/GenBank/DDBJ whole genome shotgun (WGS) entry which is preliminary data.</text>
</comment>
<gene>
    <name evidence="2" type="ORF">A5802_000158</name>
    <name evidence="1" type="ORF">EMU01_11670</name>
</gene>
<dbReference type="GeneID" id="61001240"/>
<evidence type="ECO:0000313" key="3">
    <source>
        <dbReference type="Proteomes" id="UP000195024"/>
    </source>
</evidence>
<evidence type="ECO:0000313" key="4">
    <source>
        <dbReference type="Proteomes" id="UP000321175"/>
    </source>
</evidence>
<organism evidence="2 3">
    <name type="scientific">Enterococcus mundtii</name>
    <dbReference type="NCBI Taxonomy" id="53346"/>
    <lineage>
        <taxon>Bacteria</taxon>
        <taxon>Bacillati</taxon>
        <taxon>Bacillota</taxon>
        <taxon>Bacilli</taxon>
        <taxon>Lactobacillales</taxon>
        <taxon>Enterococcaceae</taxon>
        <taxon>Enterococcus</taxon>
    </lineage>
</organism>
<name>A0A1L8UZJ1_ENTMU</name>
<dbReference type="Proteomes" id="UP000321175">
    <property type="component" value="Unassembled WGS sequence"/>
</dbReference>